<evidence type="ECO:0000256" key="3">
    <source>
        <dbReference type="ARBA" id="ARBA00023163"/>
    </source>
</evidence>
<dbReference type="SUPFAM" id="SSF46785">
    <property type="entry name" value="Winged helix' DNA-binding domain"/>
    <property type="match status" value="1"/>
</dbReference>
<dbReference type="PANTHER" id="PTHR43537:SF24">
    <property type="entry name" value="GLUCONATE OPERON TRANSCRIPTIONAL REPRESSOR"/>
    <property type="match status" value="1"/>
</dbReference>
<dbReference type="Proteomes" id="UP000317429">
    <property type="component" value="Chromosome"/>
</dbReference>
<dbReference type="AlphaFoldDB" id="A0A518DHI5"/>
<dbReference type="SUPFAM" id="SSF48008">
    <property type="entry name" value="GntR ligand-binding domain-like"/>
    <property type="match status" value="1"/>
</dbReference>
<evidence type="ECO:0000256" key="1">
    <source>
        <dbReference type="ARBA" id="ARBA00023015"/>
    </source>
</evidence>
<keyword evidence="2" id="KW-0238">DNA-binding</keyword>
<protein>
    <submittedName>
        <fullName evidence="5">Putative HTH-type transcriptional regulator YdfH</fullName>
    </submittedName>
</protein>
<feature type="domain" description="HTH gntR-type" evidence="4">
    <location>
        <begin position="4"/>
        <end position="71"/>
    </location>
</feature>
<keyword evidence="1" id="KW-0805">Transcription regulation</keyword>
<dbReference type="GO" id="GO:0003677">
    <property type="term" value="F:DNA binding"/>
    <property type="evidence" value="ECO:0007669"/>
    <property type="project" value="UniProtKB-KW"/>
</dbReference>
<accession>A0A518DHI5</accession>
<dbReference type="PROSITE" id="PS50949">
    <property type="entry name" value="HTH_GNTR"/>
    <property type="match status" value="1"/>
</dbReference>
<dbReference type="Gene3D" id="1.10.10.10">
    <property type="entry name" value="Winged helix-like DNA-binding domain superfamily/Winged helix DNA-binding domain"/>
    <property type="match status" value="1"/>
</dbReference>
<dbReference type="SMART" id="SM00345">
    <property type="entry name" value="HTH_GNTR"/>
    <property type="match status" value="1"/>
</dbReference>
<keyword evidence="3" id="KW-0804">Transcription</keyword>
<dbReference type="PANTHER" id="PTHR43537">
    <property type="entry name" value="TRANSCRIPTIONAL REGULATOR, GNTR FAMILY"/>
    <property type="match status" value="1"/>
</dbReference>
<dbReference type="KEGG" id="pnd:Pla175_43450"/>
<organism evidence="5 6">
    <name type="scientific">Pirellulimonas nuda</name>
    <dbReference type="NCBI Taxonomy" id="2528009"/>
    <lineage>
        <taxon>Bacteria</taxon>
        <taxon>Pseudomonadati</taxon>
        <taxon>Planctomycetota</taxon>
        <taxon>Planctomycetia</taxon>
        <taxon>Pirellulales</taxon>
        <taxon>Lacipirellulaceae</taxon>
        <taxon>Pirellulimonas</taxon>
    </lineage>
</organism>
<dbReference type="InterPro" id="IPR036390">
    <property type="entry name" value="WH_DNA-bd_sf"/>
</dbReference>
<dbReference type="PRINTS" id="PR00035">
    <property type="entry name" value="HTHGNTR"/>
</dbReference>
<evidence type="ECO:0000256" key="2">
    <source>
        <dbReference type="ARBA" id="ARBA00023125"/>
    </source>
</evidence>
<evidence type="ECO:0000313" key="6">
    <source>
        <dbReference type="Proteomes" id="UP000317429"/>
    </source>
</evidence>
<name>A0A518DHI5_9BACT</name>
<dbReference type="Gene3D" id="1.20.120.530">
    <property type="entry name" value="GntR ligand-binding domain-like"/>
    <property type="match status" value="1"/>
</dbReference>
<dbReference type="CDD" id="cd07377">
    <property type="entry name" value="WHTH_GntR"/>
    <property type="match status" value="1"/>
</dbReference>
<evidence type="ECO:0000313" key="5">
    <source>
        <dbReference type="EMBL" id="QDU90931.1"/>
    </source>
</evidence>
<proteinExistence type="predicted"/>
<sequence length="258" mass="28542">MATADLTSQAYRHLHRRLVSGELPAGTVLSENKLAAEMGISRTPVGDAVRRLAAEGLVEQVPRYGTIVKTISLQDIEDVYELREAIEPYAARKAASRVSATQLQQLEVLCKAIDGLSAQVDAGECEELTGEMLRRFLAADLAFHMLIVHAAANTRILSVVESTRVVSQVFRIRRTRHDSAVVHAACSHHRKILAALADGDGDRAAEWMLKHISRSKEETLAFHQQATGERVPVKSEFSLELGDDIRAELEWLERDDAE</sequence>
<dbReference type="SMART" id="SM00895">
    <property type="entry name" value="FCD"/>
    <property type="match status" value="1"/>
</dbReference>
<evidence type="ECO:0000259" key="4">
    <source>
        <dbReference type="PROSITE" id="PS50949"/>
    </source>
</evidence>
<dbReference type="EMBL" id="CP036291">
    <property type="protein sequence ID" value="QDU90931.1"/>
    <property type="molecule type" value="Genomic_DNA"/>
</dbReference>
<dbReference type="InterPro" id="IPR000524">
    <property type="entry name" value="Tscrpt_reg_HTH_GntR"/>
</dbReference>
<dbReference type="InterPro" id="IPR011711">
    <property type="entry name" value="GntR_C"/>
</dbReference>
<dbReference type="InterPro" id="IPR036388">
    <property type="entry name" value="WH-like_DNA-bd_sf"/>
</dbReference>
<dbReference type="InterPro" id="IPR008920">
    <property type="entry name" value="TF_FadR/GntR_C"/>
</dbReference>
<dbReference type="Pfam" id="PF00392">
    <property type="entry name" value="GntR"/>
    <property type="match status" value="1"/>
</dbReference>
<dbReference type="Pfam" id="PF07729">
    <property type="entry name" value="FCD"/>
    <property type="match status" value="1"/>
</dbReference>
<reference evidence="5 6" key="1">
    <citation type="submission" date="2019-02" db="EMBL/GenBank/DDBJ databases">
        <title>Deep-cultivation of Planctomycetes and their phenomic and genomic characterization uncovers novel biology.</title>
        <authorList>
            <person name="Wiegand S."/>
            <person name="Jogler M."/>
            <person name="Boedeker C."/>
            <person name="Pinto D."/>
            <person name="Vollmers J."/>
            <person name="Rivas-Marin E."/>
            <person name="Kohn T."/>
            <person name="Peeters S.H."/>
            <person name="Heuer A."/>
            <person name="Rast P."/>
            <person name="Oberbeckmann S."/>
            <person name="Bunk B."/>
            <person name="Jeske O."/>
            <person name="Meyerdierks A."/>
            <person name="Storesund J.E."/>
            <person name="Kallscheuer N."/>
            <person name="Luecker S."/>
            <person name="Lage O.M."/>
            <person name="Pohl T."/>
            <person name="Merkel B.J."/>
            <person name="Hornburger P."/>
            <person name="Mueller R.-W."/>
            <person name="Bruemmer F."/>
            <person name="Labrenz M."/>
            <person name="Spormann A.M."/>
            <person name="Op den Camp H."/>
            <person name="Overmann J."/>
            <person name="Amann R."/>
            <person name="Jetten M.S.M."/>
            <person name="Mascher T."/>
            <person name="Medema M.H."/>
            <person name="Devos D.P."/>
            <person name="Kaster A.-K."/>
            <person name="Ovreas L."/>
            <person name="Rohde M."/>
            <person name="Galperin M.Y."/>
            <person name="Jogler C."/>
        </authorList>
    </citation>
    <scope>NUCLEOTIDE SEQUENCE [LARGE SCALE GENOMIC DNA]</scope>
    <source>
        <strain evidence="5 6">Pla175</strain>
    </source>
</reference>
<dbReference type="GO" id="GO:0003700">
    <property type="term" value="F:DNA-binding transcription factor activity"/>
    <property type="evidence" value="ECO:0007669"/>
    <property type="project" value="InterPro"/>
</dbReference>
<gene>
    <name evidence="5" type="primary">ydfH_2</name>
    <name evidence="5" type="ORF">Pla175_43450</name>
</gene>
<keyword evidence="6" id="KW-1185">Reference proteome</keyword>